<accession>A0A0P6GXP1</accession>
<gene>
    <name evidence="3" type="ORF">APZ42_032770</name>
</gene>
<evidence type="ECO:0000313" key="2">
    <source>
        <dbReference type="EMBL" id="JAN57001.1"/>
    </source>
</evidence>
<evidence type="ECO:0000256" key="1">
    <source>
        <dbReference type="SAM" id="Phobius"/>
    </source>
</evidence>
<sequence>MAFSREIASGSKPRESKAYINVLGHFQFLEFVFRPLAVAMFPLITSVFCWNGCIFFCYFLRHSSNDSAEVERARLTRVTRSFIKEDVELF</sequence>
<keyword evidence="1" id="KW-1133">Transmembrane helix</keyword>
<protein>
    <submittedName>
        <fullName evidence="2">Uncharacterized protein</fullName>
    </submittedName>
</protein>
<evidence type="ECO:0000313" key="3">
    <source>
        <dbReference type="EMBL" id="KZS04455.1"/>
    </source>
</evidence>
<keyword evidence="1" id="KW-0812">Transmembrane</keyword>
<dbReference type="AlphaFoldDB" id="A0A0P6GXP1"/>
<dbReference type="Proteomes" id="UP000076858">
    <property type="component" value="Unassembled WGS sequence"/>
</dbReference>
<organism evidence="2">
    <name type="scientific">Daphnia magna</name>
    <dbReference type="NCBI Taxonomy" id="35525"/>
    <lineage>
        <taxon>Eukaryota</taxon>
        <taxon>Metazoa</taxon>
        <taxon>Ecdysozoa</taxon>
        <taxon>Arthropoda</taxon>
        <taxon>Crustacea</taxon>
        <taxon>Branchiopoda</taxon>
        <taxon>Diplostraca</taxon>
        <taxon>Cladocera</taxon>
        <taxon>Anomopoda</taxon>
        <taxon>Daphniidae</taxon>
        <taxon>Daphnia</taxon>
    </lineage>
</organism>
<keyword evidence="1" id="KW-0472">Membrane</keyword>
<dbReference type="EMBL" id="LRGB01003123">
    <property type="protein sequence ID" value="KZS04455.1"/>
    <property type="molecule type" value="Genomic_DNA"/>
</dbReference>
<feature type="transmembrane region" description="Helical" evidence="1">
    <location>
        <begin position="36"/>
        <end position="60"/>
    </location>
</feature>
<reference evidence="2" key="1">
    <citation type="submission" date="2015-10" db="EMBL/GenBank/DDBJ databases">
        <title>EvidentialGene: Evidence-directed Construction of Complete mRNA Transcriptomes without Genomes.</title>
        <authorList>
            <person name="Gilbert D.G."/>
        </authorList>
    </citation>
    <scope>NUCLEOTIDE SEQUENCE</scope>
</reference>
<keyword evidence="4" id="KW-1185">Reference proteome</keyword>
<evidence type="ECO:0000313" key="4">
    <source>
        <dbReference type="Proteomes" id="UP000076858"/>
    </source>
</evidence>
<proteinExistence type="predicted"/>
<dbReference type="EMBL" id="GDIQ01037736">
    <property type="protein sequence ID" value="JAN57001.1"/>
    <property type="molecule type" value="Transcribed_RNA"/>
</dbReference>
<reference evidence="3 4" key="2">
    <citation type="submission" date="2016-03" db="EMBL/GenBank/DDBJ databases">
        <title>EvidentialGene: Evidence-directed Construction of Genes on Genomes.</title>
        <authorList>
            <person name="Gilbert D.G."/>
            <person name="Choi J.-H."/>
            <person name="Mockaitis K."/>
            <person name="Colbourne J."/>
            <person name="Pfrender M."/>
        </authorList>
    </citation>
    <scope>NUCLEOTIDE SEQUENCE [LARGE SCALE GENOMIC DNA]</scope>
    <source>
        <strain evidence="3 4">Xinb3</strain>
        <tissue evidence="3">Complete organism</tissue>
    </source>
</reference>
<name>A0A0P6GXP1_9CRUS</name>